<dbReference type="Pfam" id="PF13561">
    <property type="entry name" value="adh_short_C2"/>
    <property type="match status" value="1"/>
</dbReference>
<dbReference type="CDD" id="cd05369">
    <property type="entry name" value="TER_DECR_SDR_a"/>
    <property type="match status" value="1"/>
</dbReference>
<dbReference type="SUPFAM" id="SSF51735">
    <property type="entry name" value="NAD(P)-binding Rossmann-fold domains"/>
    <property type="match status" value="1"/>
</dbReference>
<dbReference type="PANTHER" id="PTHR43658:SF8">
    <property type="entry name" value="17-BETA-HYDROXYSTEROID DEHYDROGENASE 14-RELATED"/>
    <property type="match status" value="1"/>
</dbReference>
<dbReference type="EC" id="1.3.1.34" evidence="2"/>
<sequence length="288" mass="30531">MFAPELLSNHNILVTGGGTGLGKAMAMRYAALGAKVAVLGRRTQPLEDVVSAITDAGGRAAWASADVRDRPSVDAALDQLEDELGPLTDVVNNAAGNFLCPSEDLSPGGFDAVVKIVLYGTFNITQSLGQRWIERGRRDGERGYSVLSIVTTYAWMGSAFVLPSACAKAGVLALTRSLATEWACYGIRLNAIAPGPFPTEGAFSRLAMPGTEALGKDRVPLGRYGEPRELAELAVYLTAASFVTGECVTIDGGEWLKVGQEFASITDHPRTQVKEVFAAMRAKTHPKG</sequence>
<dbReference type="PRINTS" id="PR00081">
    <property type="entry name" value="GDHRDH"/>
</dbReference>
<gene>
    <name evidence="2" type="primary">fadH_2</name>
    <name evidence="2" type="ORF">ENSA5_56910</name>
</gene>
<name>A0A2S9XEH8_9BACT</name>
<keyword evidence="3" id="KW-1185">Reference proteome</keyword>
<accession>A0A2S9XEH8</accession>
<dbReference type="PANTHER" id="PTHR43658">
    <property type="entry name" value="SHORT-CHAIN DEHYDROGENASE/REDUCTASE"/>
    <property type="match status" value="1"/>
</dbReference>
<proteinExistence type="predicted"/>
<dbReference type="OrthoDB" id="9797020at2"/>
<dbReference type="InterPro" id="IPR036291">
    <property type="entry name" value="NAD(P)-bd_dom_sf"/>
</dbReference>
<organism evidence="2 3">
    <name type="scientific">Enhygromyxa salina</name>
    <dbReference type="NCBI Taxonomy" id="215803"/>
    <lineage>
        <taxon>Bacteria</taxon>
        <taxon>Pseudomonadati</taxon>
        <taxon>Myxococcota</taxon>
        <taxon>Polyangia</taxon>
        <taxon>Nannocystales</taxon>
        <taxon>Nannocystaceae</taxon>
        <taxon>Enhygromyxa</taxon>
    </lineage>
</organism>
<dbReference type="EMBL" id="PVNK01000249">
    <property type="protein sequence ID" value="PRP91278.1"/>
    <property type="molecule type" value="Genomic_DNA"/>
</dbReference>
<dbReference type="RefSeq" id="WP_106394905.1">
    <property type="nucleotide sequence ID" value="NZ_PVNK01000249.1"/>
</dbReference>
<dbReference type="GO" id="GO:0008670">
    <property type="term" value="F:2,4-dienoyl-CoA reductase (NADPH) activity"/>
    <property type="evidence" value="ECO:0007669"/>
    <property type="project" value="UniProtKB-EC"/>
</dbReference>
<dbReference type="Gene3D" id="3.40.50.720">
    <property type="entry name" value="NAD(P)-binding Rossmann-like Domain"/>
    <property type="match status" value="1"/>
</dbReference>
<reference evidence="2 3" key="1">
    <citation type="submission" date="2018-03" db="EMBL/GenBank/DDBJ databases">
        <title>Draft Genome Sequences of the Obligatory Marine Myxobacteria Enhygromyxa salina SWB005.</title>
        <authorList>
            <person name="Poehlein A."/>
            <person name="Moghaddam J.A."/>
            <person name="Harms H."/>
            <person name="Alanjari M."/>
            <person name="Koenig G.M."/>
            <person name="Daniel R."/>
            <person name="Schaeberle T.F."/>
        </authorList>
    </citation>
    <scope>NUCLEOTIDE SEQUENCE [LARGE SCALE GENOMIC DNA]</scope>
    <source>
        <strain evidence="2 3">SWB005</strain>
    </source>
</reference>
<dbReference type="AlphaFoldDB" id="A0A2S9XEH8"/>
<protein>
    <submittedName>
        <fullName evidence="2">Putative 2,4-dienoyl-CoA reductase</fullName>
        <ecNumber evidence="2">1.3.1.34</ecNumber>
    </submittedName>
</protein>
<dbReference type="Proteomes" id="UP000237968">
    <property type="component" value="Unassembled WGS sequence"/>
</dbReference>
<dbReference type="GO" id="GO:0006635">
    <property type="term" value="P:fatty acid beta-oxidation"/>
    <property type="evidence" value="ECO:0007669"/>
    <property type="project" value="TreeGrafter"/>
</dbReference>
<evidence type="ECO:0000313" key="2">
    <source>
        <dbReference type="EMBL" id="PRP91278.1"/>
    </source>
</evidence>
<evidence type="ECO:0000313" key="3">
    <source>
        <dbReference type="Proteomes" id="UP000237968"/>
    </source>
</evidence>
<keyword evidence="1 2" id="KW-0560">Oxidoreductase</keyword>
<evidence type="ECO:0000256" key="1">
    <source>
        <dbReference type="ARBA" id="ARBA00023002"/>
    </source>
</evidence>
<dbReference type="InterPro" id="IPR002347">
    <property type="entry name" value="SDR_fam"/>
</dbReference>
<comment type="caution">
    <text evidence="2">The sequence shown here is derived from an EMBL/GenBank/DDBJ whole genome shotgun (WGS) entry which is preliminary data.</text>
</comment>